<keyword evidence="3" id="KW-1185">Reference proteome</keyword>
<dbReference type="EMBL" id="MU006600">
    <property type="protein sequence ID" value="KAF2743106.1"/>
    <property type="molecule type" value="Genomic_DNA"/>
</dbReference>
<sequence length="222" mass="23843">MPPRLRVFYPAALLQSAFDAVSRFFSLFHQPVSGSSVCRRQPTRPRTSPSHPPPLLILITIDVVQATRCFFFSSWPPPELVHTSDPTKGARFPTLFSTSYRARGVGASTLGGPFSRKTPGNVAIALPGGCISSPHCASSLSLLLLYTCTLARLAPPGPVSHILSNLSIARPQYSLSPAQRWLNVGACDRDRPQWRAQARPHSAGTGANGSLSSAATARPFAR</sequence>
<evidence type="ECO:0000256" key="1">
    <source>
        <dbReference type="SAM" id="MobiDB-lite"/>
    </source>
</evidence>
<evidence type="ECO:0000313" key="2">
    <source>
        <dbReference type="EMBL" id="KAF2743106.1"/>
    </source>
</evidence>
<name>A0A6A6UZZ3_9PLEO</name>
<accession>A0A6A6UZZ3</accession>
<gene>
    <name evidence="2" type="ORF">M011DRAFT_246765</name>
</gene>
<dbReference type="AlphaFoldDB" id="A0A6A6UZZ3"/>
<organism evidence="2 3">
    <name type="scientific">Sporormia fimetaria CBS 119925</name>
    <dbReference type="NCBI Taxonomy" id="1340428"/>
    <lineage>
        <taxon>Eukaryota</taxon>
        <taxon>Fungi</taxon>
        <taxon>Dikarya</taxon>
        <taxon>Ascomycota</taxon>
        <taxon>Pezizomycotina</taxon>
        <taxon>Dothideomycetes</taxon>
        <taxon>Pleosporomycetidae</taxon>
        <taxon>Pleosporales</taxon>
        <taxon>Sporormiaceae</taxon>
        <taxon>Sporormia</taxon>
    </lineage>
</organism>
<feature type="region of interest" description="Disordered" evidence="1">
    <location>
        <begin position="192"/>
        <end position="222"/>
    </location>
</feature>
<reference evidence="2" key="1">
    <citation type="journal article" date="2020" name="Stud. Mycol.">
        <title>101 Dothideomycetes genomes: a test case for predicting lifestyles and emergence of pathogens.</title>
        <authorList>
            <person name="Haridas S."/>
            <person name="Albert R."/>
            <person name="Binder M."/>
            <person name="Bloem J."/>
            <person name="Labutti K."/>
            <person name="Salamov A."/>
            <person name="Andreopoulos B."/>
            <person name="Baker S."/>
            <person name="Barry K."/>
            <person name="Bills G."/>
            <person name="Bluhm B."/>
            <person name="Cannon C."/>
            <person name="Castanera R."/>
            <person name="Culley D."/>
            <person name="Daum C."/>
            <person name="Ezra D."/>
            <person name="Gonzalez J."/>
            <person name="Henrissat B."/>
            <person name="Kuo A."/>
            <person name="Liang C."/>
            <person name="Lipzen A."/>
            <person name="Lutzoni F."/>
            <person name="Magnuson J."/>
            <person name="Mondo S."/>
            <person name="Nolan M."/>
            <person name="Ohm R."/>
            <person name="Pangilinan J."/>
            <person name="Park H.-J."/>
            <person name="Ramirez L."/>
            <person name="Alfaro M."/>
            <person name="Sun H."/>
            <person name="Tritt A."/>
            <person name="Yoshinaga Y."/>
            <person name="Zwiers L.-H."/>
            <person name="Turgeon B."/>
            <person name="Goodwin S."/>
            <person name="Spatafora J."/>
            <person name="Crous P."/>
            <person name="Grigoriev I."/>
        </authorList>
    </citation>
    <scope>NUCLEOTIDE SEQUENCE</scope>
    <source>
        <strain evidence="2">CBS 119925</strain>
    </source>
</reference>
<protein>
    <submittedName>
        <fullName evidence="2">Uncharacterized protein</fullName>
    </submittedName>
</protein>
<dbReference type="Proteomes" id="UP000799440">
    <property type="component" value="Unassembled WGS sequence"/>
</dbReference>
<evidence type="ECO:0000313" key="3">
    <source>
        <dbReference type="Proteomes" id="UP000799440"/>
    </source>
</evidence>
<proteinExistence type="predicted"/>